<dbReference type="PANTHER" id="PTHR11702:SF31">
    <property type="entry name" value="MITOCHONDRIAL RIBOSOME-ASSOCIATED GTPASE 2"/>
    <property type="match status" value="1"/>
</dbReference>
<dbReference type="InterPro" id="IPR027417">
    <property type="entry name" value="P-loop_NTPase"/>
</dbReference>
<dbReference type="InterPro" id="IPR031167">
    <property type="entry name" value="G_OBG"/>
</dbReference>
<comment type="subcellular location">
    <subcellularLocation>
        <location evidence="9">Cytoplasm</location>
    </subcellularLocation>
</comment>
<feature type="binding site" evidence="9">
    <location>
        <begin position="212"/>
        <end position="215"/>
    </location>
    <ligand>
        <name>GTP</name>
        <dbReference type="ChEBI" id="CHEBI:37565"/>
    </ligand>
</feature>
<dbReference type="Proteomes" id="UP001357733">
    <property type="component" value="Unassembled WGS sequence"/>
</dbReference>
<dbReference type="Pfam" id="PF09269">
    <property type="entry name" value="DUF1967"/>
    <property type="match status" value="1"/>
</dbReference>
<evidence type="ECO:0000259" key="12">
    <source>
        <dbReference type="PROSITE" id="PS51883"/>
    </source>
</evidence>
<dbReference type="Gene3D" id="2.70.210.12">
    <property type="entry name" value="GTP1/OBG domain"/>
    <property type="match status" value="1"/>
</dbReference>
<feature type="binding site" evidence="9">
    <location>
        <position position="192"/>
    </location>
    <ligand>
        <name>Mg(2+)</name>
        <dbReference type="ChEBI" id="CHEBI:18420"/>
    </ligand>
</feature>
<dbReference type="NCBIfam" id="NF008956">
    <property type="entry name" value="PRK12299.1"/>
    <property type="match status" value="1"/>
</dbReference>
<dbReference type="NCBIfam" id="TIGR02729">
    <property type="entry name" value="Obg_CgtA"/>
    <property type="match status" value="1"/>
</dbReference>
<dbReference type="PROSITE" id="PS51881">
    <property type="entry name" value="OCT"/>
    <property type="match status" value="1"/>
</dbReference>
<dbReference type="InterPro" id="IPR015349">
    <property type="entry name" value="OCT_dom"/>
</dbReference>
<feature type="binding site" evidence="9">
    <location>
        <position position="172"/>
    </location>
    <ligand>
        <name>Mg(2+)</name>
        <dbReference type="ChEBI" id="CHEBI:18420"/>
    </ligand>
</feature>
<proteinExistence type="inferred from homology"/>
<dbReference type="GO" id="GO:0003924">
    <property type="term" value="F:GTPase activity"/>
    <property type="evidence" value="ECO:0007669"/>
    <property type="project" value="UniProtKB-UniRule"/>
</dbReference>
<keyword evidence="3 9" id="KW-0963">Cytoplasm</keyword>
<keyword evidence="7 9" id="KW-0460">Magnesium</keyword>
<dbReference type="Pfam" id="PF01018">
    <property type="entry name" value="GTP1_OBG"/>
    <property type="match status" value="1"/>
</dbReference>
<dbReference type="InterPro" id="IPR006073">
    <property type="entry name" value="GTP-bd"/>
</dbReference>
<dbReference type="PROSITE" id="PS00905">
    <property type="entry name" value="GTP1_OBG"/>
    <property type="match status" value="1"/>
</dbReference>
<dbReference type="GO" id="GO:0042254">
    <property type="term" value="P:ribosome biogenesis"/>
    <property type="evidence" value="ECO:0007669"/>
    <property type="project" value="UniProtKB-UniRule"/>
</dbReference>
<evidence type="ECO:0000313" key="13">
    <source>
        <dbReference type="EMBL" id="MEB3429988.1"/>
    </source>
</evidence>
<comment type="similarity">
    <text evidence="2 9">Belongs to the TRAFAC class OBG-HflX-like GTPase superfamily. OBG GTPase family.</text>
</comment>
<dbReference type="AlphaFoldDB" id="A0AAW9MYK3"/>
<dbReference type="EMBL" id="JAYKOT010000003">
    <property type="protein sequence ID" value="MEB3429988.1"/>
    <property type="molecule type" value="Genomic_DNA"/>
</dbReference>
<dbReference type="SUPFAM" id="SSF102741">
    <property type="entry name" value="Obg GTP-binding protein C-terminal domain"/>
    <property type="match status" value="1"/>
</dbReference>
<dbReference type="GO" id="GO:0005737">
    <property type="term" value="C:cytoplasm"/>
    <property type="evidence" value="ECO:0007669"/>
    <property type="project" value="UniProtKB-SubCell"/>
</dbReference>
<dbReference type="GO" id="GO:0000287">
    <property type="term" value="F:magnesium ion binding"/>
    <property type="evidence" value="ECO:0007669"/>
    <property type="project" value="InterPro"/>
</dbReference>
<evidence type="ECO:0000259" key="11">
    <source>
        <dbReference type="PROSITE" id="PS51881"/>
    </source>
</evidence>
<protein>
    <recommendedName>
        <fullName evidence="9">GTPase Obg</fullName>
        <ecNumber evidence="9">3.6.5.-</ecNumber>
    </recommendedName>
    <alternativeName>
        <fullName evidence="9">GTP-binding protein Obg</fullName>
    </alternativeName>
</protein>
<evidence type="ECO:0000256" key="2">
    <source>
        <dbReference type="ARBA" id="ARBA00007699"/>
    </source>
</evidence>
<evidence type="ECO:0000256" key="9">
    <source>
        <dbReference type="HAMAP-Rule" id="MF_01454"/>
    </source>
</evidence>
<keyword evidence="8 9" id="KW-0342">GTP-binding</keyword>
<comment type="caution">
    <text evidence="13">The sequence shown here is derived from an EMBL/GenBank/DDBJ whole genome shotgun (WGS) entry which is preliminary data.</text>
</comment>
<keyword evidence="5 9" id="KW-0547">Nucleotide-binding</keyword>
<dbReference type="InterPro" id="IPR045086">
    <property type="entry name" value="OBG_GTPase"/>
</dbReference>
<dbReference type="NCBIfam" id="NF008954">
    <property type="entry name" value="PRK12296.1"/>
    <property type="match status" value="1"/>
</dbReference>
<feature type="binding site" evidence="9">
    <location>
        <begin position="282"/>
        <end position="285"/>
    </location>
    <ligand>
        <name>GTP</name>
        <dbReference type="ChEBI" id="CHEBI:37565"/>
    </ligand>
</feature>
<gene>
    <name evidence="13" type="primary">obgE</name>
    <name evidence="9" type="synonym">obg</name>
    <name evidence="13" type="ORF">VLK81_08310</name>
</gene>
<feature type="binding site" evidence="9">
    <location>
        <begin position="311"/>
        <end position="313"/>
    </location>
    <ligand>
        <name>GTP</name>
        <dbReference type="ChEBI" id="CHEBI:37565"/>
    </ligand>
</feature>
<comment type="subunit">
    <text evidence="9">Monomer.</text>
</comment>
<dbReference type="GO" id="GO:0005525">
    <property type="term" value="F:GTP binding"/>
    <property type="evidence" value="ECO:0007669"/>
    <property type="project" value="UniProtKB-UniRule"/>
</dbReference>
<dbReference type="InterPro" id="IPR006074">
    <property type="entry name" value="GTP1-OBG_CS"/>
</dbReference>
<sequence>MFIDIAAISLKSGKGGDGAISFRREKYVPNGGPDGGDGGDGGSIYFVGDRNLRTLMDFKYKTKYSAENGEDGKKKNCYGKKGQDLILKVPLGTLIKDERTGKVLFDIKNEGEKVLVLKGGRGGRGNVKFASSIKKTPRYAQSGLKGQETNVILEVKTIADVGLIGLPNVGKSSILSILTEAKPKIANYHFTTLSPNLGVVNIEEGKSYLIADIPGLIEGAKDGLGLGHDFLRHIERTRLLVHVLDVSGSENRDPLEDFDLINNELRDYSEKLLEKKQIVVLNKVDIEDSELFLEITKKNLEDRGYEVLVTSSITRTGLKELKYKIYNELQKLPIEEETFDEYYDEKIDAPEEQEPWTVEKVDDTIYVEGPFVENLLYRTNIDNYESLDYFYKRLTEVGIIEKIKELGAREHDSIFVAGYEFEYME</sequence>
<dbReference type="PRINTS" id="PR00326">
    <property type="entry name" value="GTP1OBG"/>
</dbReference>
<evidence type="ECO:0000256" key="4">
    <source>
        <dbReference type="ARBA" id="ARBA00022723"/>
    </source>
</evidence>
<dbReference type="InterPro" id="IPR014100">
    <property type="entry name" value="GTP-bd_Obg/CgtA"/>
</dbReference>
<dbReference type="CDD" id="cd01898">
    <property type="entry name" value="Obg"/>
    <property type="match status" value="1"/>
</dbReference>
<comment type="cofactor">
    <cofactor evidence="1 9">
        <name>Mg(2+)</name>
        <dbReference type="ChEBI" id="CHEBI:18420"/>
    </cofactor>
</comment>
<keyword evidence="4 9" id="KW-0479">Metal-binding</keyword>
<reference evidence="13 14" key="1">
    <citation type="submission" date="2024-01" db="EMBL/GenBank/DDBJ databases">
        <title>Complete genome sequence of Citroniella saccharovorans strain M6.X9, isolated from human fecal sample.</title>
        <authorList>
            <person name="Cheng G."/>
            <person name="Westerholm M."/>
            <person name="Schnurer A."/>
        </authorList>
    </citation>
    <scope>NUCLEOTIDE SEQUENCE [LARGE SCALE GENOMIC DNA]</scope>
    <source>
        <strain evidence="13 14">DSM 29873</strain>
    </source>
</reference>
<evidence type="ECO:0000256" key="8">
    <source>
        <dbReference type="ARBA" id="ARBA00023134"/>
    </source>
</evidence>
<dbReference type="InterPro" id="IPR036346">
    <property type="entry name" value="GTP-bd_prot_GTP1/OBG_C_sf"/>
</dbReference>
<organism evidence="13 14">
    <name type="scientific">Citroniella saccharovorans</name>
    <dbReference type="NCBI Taxonomy" id="2053367"/>
    <lineage>
        <taxon>Bacteria</taxon>
        <taxon>Bacillati</taxon>
        <taxon>Bacillota</taxon>
        <taxon>Tissierellia</taxon>
        <taxon>Tissierellales</taxon>
        <taxon>Peptoniphilaceae</taxon>
        <taxon>Citroniella</taxon>
    </lineage>
</organism>
<evidence type="ECO:0000313" key="14">
    <source>
        <dbReference type="Proteomes" id="UP001357733"/>
    </source>
</evidence>
<dbReference type="FunFam" id="2.70.210.12:FF:000001">
    <property type="entry name" value="GTPase Obg"/>
    <property type="match status" value="1"/>
</dbReference>
<evidence type="ECO:0000259" key="10">
    <source>
        <dbReference type="PROSITE" id="PS51710"/>
    </source>
</evidence>
<evidence type="ECO:0000256" key="3">
    <source>
        <dbReference type="ARBA" id="ARBA00022490"/>
    </source>
</evidence>
<dbReference type="InterPro" id="IPR036726">
    <property type="entry name" value="GTP1_OBG_dom_sf"/>
</dbReference>
<dbReference type="Gene3D" id="3.40.50.300">
    <property type="entry name" value="P-loop containing nucleotide triphosphate hydrolases"/>
    <property type="match status" value="1"/>
</dbReference>
<evidence type="ECO:0000256" key="6">
    <source>
        <dbReference type="ARBA" id="ARBA00022801"/>
    </source>
</evidence>
<feature type="binding site" evidence="9">
    <location>
        <begin position="165"/>
        <end position="172"/>
    </location>
    <ligand>
        <name>GTP</name>
        <dbReference type="ChEBI" id="CHEBI:37565"/>
    </ligand>
</feature>
<feature type="domain" description="Obg" evidence="12">
    <location>
        <begin position="1"/>
        <end position="158"/>
    </location>
</feature>
<comment type="function">
    <text evidence="9">An essential GTPase which binds GTP, GDP and possibly (p)ppGpp with moderate affinity, with high nucleotide exchange rates and a fairly low GTP hydrolysis rate. Plays a role in control of the cell cycle, stress response, ribosome biogenesis and in those bacteria that undergo differentiation, in morphogenesis control.</text>
</comment>
<accession>A0AAW9MYK3</accession>
<name>A0AAW9MYK3_9FIRM</name>
<dbReference type="NCBIfam" id="NF008955">
    <property type="entry name" value="PRK12297.1"/>
    <property type="match status" value="1"/>
</dbReference>
<feature type="binding site" evidence="9">
    <location>
        <begin position="190"/>
        <end position="194"/>
    </location>
    <ligand>
        <name>GTP</name>
        <dbReference type="ChEBI" id="CHEBI:37565"/>
    </ligand>
</feature>
<dbReference type="EC" id="3.6.5.-" evidence="9"/>
<dbReference type="Pfam" id="PF01926">
    <property type="entry name" value="MMR_HSR1"/>
    <property type="match status" value="1"/>
</dbReference>
<evidence type="ECO:0000256" key="7">
    <source>
        <dbReference type="ARBA" id="ARBA00022842"/>
    </source>
</evidence>
<dbReference type="InterPro" id="IPR006169">
    <property type="entry name" value="GTP1_OBG_dom"/>
</dbReference>
<dbReference type="PROSITE" id="PS51883">
    <property type="entry name" value="OBG"/>
    <property type="match status" value="1"/>
</dbReference>
<feature type="domain" description="OCT" evidence="11">
    <location>
        <begin position="348"/>
        <end position="425"/>
    </location>
</feature>
<dbReference type="PROSITE" id="PS51710">
    <property type="entry name" value="G_OBG"/>
    <property type="match status" value="1"/>
</dbReference>
<keyword evidence="6 9" id="KW-0378">Hydrolase</keyword>
<dbReference type="SUPFAM" id="SSF52540">
    <property type="entry name" value="P-loop containing nucleoside triphosphate hydrolases"/>
    <property type="match status" value="1"/>
</dbReference>
<feature type="domain" description="OBG-type G" evidence="10">
    <location>
        <begin position="159"/>
        <end position="330"/>
    </location>
</feature>
<dbReference type="RefSeq" id="WP_324620141.1">
    <property type="nucleotide sequence ID" value="NZ_JAYKOT010000003.1"/>
</dbReference>
<dbReference type="HAMAP" id="MF_01454">
    <property type="entry name" value="GTPase_Obg"/>
    <property type="match status" value="1"/>
</dbReference>
<evidence type="ECO:0000256" key="1">
    <source>
        <dbReference type="ARBA" id="ARBA00001946"/>
    </source>
</evidence>
<keyword evidence="14" id="KW-1185">Reference proteome</keyword>
<dbReference type="NCBIfam" id="TIGR03595">
    <property type="entry name" value="Obg_CgtA_exten"/>
    <property type="match status" value="1"/>
</dbReference>
<evidence type="ECO:0000256" key="5">
    <source>
        <dbReference type="ARBA" id="ARBA00022741"/>
    </source>
</evidence>
<dbReference type="SUPFAM" id="SSF82051">
    <property type="entry name" value="Obg GTP-binding protein N-terminal domain"/>
    <property type="match status" value="1"/>
</dbReference>
<dbReference type="PIRSF" id="PIRSF002401">
    <property type="entry name" value="GTP_bd_Obg/CgtA"/>
    <property type="match status" value="1"/>
</dbReference>
<dbReference type="PANTHER" id="PTHR11702">
    <property type="entry name" value="DEVELOPMENTALLY REGULATED GTP-BINDING PROTEIN-RELATED"/>
    <property type="match status" value="1"/>
</dbReference>
<dbReference type="Gene3D" id="3.30.300.350">
    <property type="entry name" value="GTP-binding protein OBG, C-terminal domain"/>
    <property type="match status" value="1"/>
</dbReference>